<dbReference type="InterPro" id="IPR022837">
    <property type="entry name" value="MsrQ-like"/>
</dbReference>
<keyword evidence="7" id="KW-1003">Cell membrane</keyword>
<comment type="cofactor">
    <cofactor evidence="7">
        <name>FMN</name>
        <dbReference type="ChEBI" id="CHEBI:58210"/>
    </cofactor>
    <text evidence="7">Binds 1 FMN per subunit.</text>
</comment>
<dbReference type="HAMAP" id="MF_01207">
    <property type="entry name" value="MsrQ"/>
    <property type="match status" value="1"/>
</dbReference>
<name>A0A426TT70_9CHLR</name>
<accession>A0A426TT70</accession>
<dbReference type="GO" id="GO:0016679">
    <property type="term" value="F:oxidoreductase activity, acting on diphenols and related substances as donors"/>
    <property type="evidence" value="ECO:0007669"/>
    <property type="project" value="TreeGrafter"/>
</dbReference>
<dbReference type="AlphaFoldDB" id="A0A426TT70"/>
<keyword evidence="2 7" id="KW-0813">Transport</keyword>
<feature type="transmembrane region" description="Helical" evidence="7">
    <location>
        <begin position="164"/>
        <end position="181"/>
    </location>
</feature>
<comment type="cofactor">
    <cofactor evidence="7">
        <name>heme b</name>
        <dbReference type="ChEBI" id="CHEBI:60344"/>
    </cofactor>
    <text evidence="7">Binds 1 heme b (iron(II)-protoporphyrin IX) group per subunit.</text>
</comment>
<dbReference type="PANTHER" id="PTHR36964">
    <property type="entry name" value="PROTEIN-METHIONINE-SULFOXIDE REDUCTASE HEME-BINDING SUBUNIT MSRQ"/>
    <property type="match status" value="1"/>
</dbReference>
<evidence type="ECO:0000313" key="9">
    <source>
        <dbReference type="EMBL" id="RRR67674.1"/>
    </source>
</evidence>
<organism evidence="9 10">
    <name type="scientific">Candidatus Viridilinea halotolerans</name>
    <dbReference type="NCBI Taxonomy" id="2491704"/>
    <lineage>
        <taxon>Bacteria</taxon>
        <taxon>Bacillati</taxon>
        <taxon>Chloroflexota</taxon>
        <taxon>Chloroflexia</taxon>
        <taxon>Chloroflexales</taxon>
        <taxon>Chloroflexineae</taxon>
        <taxon>Oscillochloridaceae</taxon>
        <taxon>Candidatus Viridilinea</taxon>
    </lineage>
</organism>
<dbReference type="GO" id="GO:0046872">
    <property type="term" value="F:metal ion binding"/>
    <property type="evidence" value="ECO:0007669"/>
    <property type="project" value="UniProtKB-KW"/>
</dbReference>
<evidence type="ECO:0000256" key="2">
    <source>
        <dbReference type="ARBA" id="ARBA00022448"/>
    </source>
</evidence>
<comment type="caution">
    <text evidence="7">Lacks conserved residue(s) required for the propagation of feature annotation.</text>
</comment>
<dbReference type="GO" id="GO:0010181">
    <property type="term" value="F:FMN binding"/>
    <property type="evidence" value="ECO:0007669"/>
    <property type="project" value="UniProtKB-UniRule"/>
</dbReference>
<evidence type="ECO:0000259" key="8">
    <source>
        <dbReference type="Pfam" id="PF01794"/>
    </source>
</evidence>
<protein>
    <recommendedName>
        <fullName evidence="7">Protein-methionine-sulfoxide reductase heme-binding subunit MsrQ</fullName>
    </recommendedName>
    <alternativeName>
        <fullName evidence="7">Flavocytochrome MsrQ</fullName>
    </alternativeName>
</protein>
<keyword evidence="7" id="KW-0349">Heme</keyword>
<evidence type="ECO:0000256" key="6">
    <source>
        <dbReference type="ARBA" id="ARBA00023136"/>
    </source>
</evidence>
<comment type="similarity">
    <text evidence="7">Belongs to the MsrQ family.</text>
</comment>
<dbReference type="EMBL" id="RSAS01000770">
    <property type="protein sequence ID" value="RRR67674.1"/>
    <property type="molecule type" value="Genomic_DNA"/>
</dbReference>
<evidence type="ECO:0000256" key="1">
    <source>
        <dbReference type="ARBA" id="ARBA00004141"/>
    </source>
</evidence>
<comment type="subcellular location">
    <subcellularLocation>
        <location evidence="7">Cell membrane</location>
        <topology evidence="7">Multi-pass membrane protein</topology>
    </subcellularLocation>
    <subcellularLocation>
        <location evidence="1">Membrane</location>
        <topology evidence="1">Multi-pass membrane protein</topology>
    </subcellularLocation>
</comment>
<keyword evidence="4 7" id="KW-1133">Transmembrane helix</keyword>
<keyword evidence="7" id="KW-0285">Flavoprotein</keyword>
<evidence type="ECO:0000256" key="5">
    <source>
        <dbReference type="ARBA" id="ARBA00023004"/>
    </source>
</evidence>
<evidence type="ECO:0000256" key="4">
    <source>
        <dbReference type="ARBA" id="ARBA00022989"/>
    </source>
</evidence>
<evidence type="ECO:0000313" key="10">
    <source>
        <dbReference type="Proteomes" id="UP000280307"/>
    </source>
</evidence>
<evidence type="ECO:0000256" key="3">
    <source>
        <dbReference type="ARBA" id="ARBA00022692"/>
    </source>
</evidence>
<gene>
    <name evidence="7" type="primary">msrQ</name>
    <name evidence="9" type="ORF">EI684_18620</name>
</gene>
<dbReference type="GO" id="GO:0020037">
    <property type="term" value="F:heme binding"/>
    <property type="evidence" value="ECO:0007669"/>
    <property type="project" value="UniProtKB-UniRule"/>
</dbReference>
<keyword evidence="7" id="KW-0288">FMN</keyword>
<dbReference type="GO" id="GO:0009055">
    <property type="term" value="F:electron transfer activity"/>
    <property type="evidence" value="ECO:0007669"/>
    <property type="project" value="UniProtKB-UniRule"/>
</dbReference>
<keyword evidence="7" id="KW-0479">Metal-binding</keyword>
<reference evidence="9 10" key="1">
    <citation type="submission" date="2018-12" db="EMBL/GenBank/DDBJ databases">
        <title>Genome Sequence of Candidatus Viridilinea halotolerans isolated from saline sulfide-rich spring.</title>
        <authorList>
            <person name="Grouzdev D.S."/>
            <person name="Burganskaya E.I."/>
            <person name="Krutkina M.S."/>
            <person name="Sukhacheva M.V."/>
            <person name="Gorlenko V.M."/>
        </authorList>
    </citation>
    <scope>NUCLEOTIDE SEQUENCE [LARGE SCALE GENOMIC DNA]</scope>
    <source>
        <strain evidence="9">Chok-6</strain>
    </source>
</reference>
<dbReference type="InterPro" id="IPR013130">
    <property type="entry name" value="Fe3_Rdtase_TM_dom"/>
</dbReference>
<feature type="transmembrane region" description="Helical" evidence="7">
    <location>
        <begin position="75"/>
        <end position="100"/>
    </location>
</feature>
<feature type="transmembrane region" description="Helical" evidence="7">
    <location>
        <begin position="106"/>
        <end position="122"/>
    </location>
</feature>
<dbReference type="GO" id="GO:0030091">
    <property type="term" value="P:protein repair"/>
    <property type="evidence" value="ECO:0007669"/>
    <property type="project" value="UniProtKB-UniRule"/>
</dbReference>
<dbReference type="GO" id="GO:0005886">
    <property type="term" value="C:plasma membrane"/>
    <property type="evidence" value="ECO:0007669"/>
    <property type="project" value="UniProtKB-SubCell"/>
</dbReference>
<evidence type="ECO:0000256" key="7">
    <source>
        <dbReference type="HAMAP-Rule" id="MF_01207"/>
    </source>
</evidence>
<dbReference type="Proteomes" id="UP000280307">
    <property type="component" value="Unassembled WGS sequence"/>
</dbReference>
<proteinExistence type="inferred from homology"/>
<feature type="transmembrane region" description="Helical" evidence="7">
    <location>
        <begin position="142"/>
        <end position="158"/>
    </location>
</feature>
<comment type="caution">
    <text evidence="9">The sequence shown here is derived from an EMBL/GenBank/DDBJ whole genome shotgun (WGS) entry which is preliminary data.</text>
</comment>
<keyword evidence="5 7" id="KW-0408">Iron</keyword>
<sequence>MPSAVHPLSLIPLGLLLGEAALGLLSVNPIQDLILRTGKAGLVLLLLTLACTPLKRLTGWKWLLALRKPLGLYSFLYVSLHLVAFAVIDFGLDLALISQAIAEKRYVLAGMASFSLLLPLALTSTKAAQRRLGRWWRPLHRLIYPAALLAALHYLWLAKVPREPLIFLAILGGLLALRLPWWRIR</sequence>
<comment type="function">
    <text evidence="7">Part of the MsrPQ system that repairs oxidized cell envelope proteins containing methionine sulfoxide residues (Met-O), using respiratory chain electrons. Thus protects these proteins from oxidative-stress damage caused by reactive species of oxygen and chlorine. MsrPQ is essential for the maintenance of envelope integrity under bleach stress, rescuing a wide series of structurally unrelated cell envelope proteins from methionine oxidation. MsrQ provides electrons for reduction to the reductase catalytic subunit MsrP, using the quinone pool of the respiratory chain.</text>
</comment>
<dbReference type="PANTHER" id="PTHR36964:SF1">
    <property type="entry name" value="PROTEIN-METHIONINE-SULFOXIDE REDUCTASE HEME-BINDING SUBUNIT MSRQ"/>
    <property type="match status" value="1"/>
</dbReference>
<keyword evidence="7" id="KW-0249">Electron transport</keyword>
<dbReference type="Pfam" id="PF01794">
    <property type="entry name" value="Ferric_reduct"/>
    <property type="match status" value="1"/>
</dbReference>
<feature type="domain" description="Ferric oxidoreductase" evidence="8">
    <location>
        <begin position="38"/>
        <end position="150"/>
    </location>
</feature>
<keyword evidence="3 7" id="KW-0812">Transmembrane</keyword>
<comment type="subunit">
    <text evidence="7">Heterodimer of a catalytic subunit (MsrP) and a heme-binding subunit (MsrQ).</text>
</comment>
<keyword evidence="6 7" id="KW-0472">Membrane</keyword>